<keyword evidence="2" id="KW-1185">Reference proteome</keyword>
<gene>
    <name evidence="1" type="ORF">KP509_18G084100</name>
</gene>
<evidence type="ECO:0000313" key="1">
    <source>
        <dbReference type="EMBL" id="KAH7366547.1"/>
    </source>
</evidence>
<dbReference type="EMBL" id="CM035423">
    <property type="protein sequence ID" value="KAH7366547.1"/>
    <property type="molecule type" value="Genomic_DNA"/>
</dbReference>
<protein>
    <submittedName>
        <fullName evidence="1">Uncharacterized protein</fullName>
    </submittedName>
</protein>
<evidence type="ECO:0000313" key="2">
    <source>
        <dbReference type="Proteomes" id="UP000825935"/>
    </source>
</evidence>
<sequence>MALLSFDRIHIMSSHSKLANAYFSHTISSSSPRKGNYDISSVANHPPRPAIDFHLGKPLPYQITNQMQVPPWGIHPFFSIAYGVLTLVSSYCPPPKGKFHHWKHHKGASHLTCIC</sequence>
<accession>A0A8T2STQ0</accession>
<organism evidence="1 2">
    <name type="scientific">Ceratopteris richardii</name>
    <name type="common">Triangle waterfern</name>
    <dbReference type="NCBI Taxonomy" id="49495"/>
    <lineage>
        <taxon>Eukaryota</taxon>
        <taxon>Viridiplantae</taxon>
        <taxon>Streptophyta</taxon>
        <taxon>Embryophyta</taxon>
        <taxon>Tracheophyta</taxon>
        <taxon>Polypodiopsida</taxon>
        <taxon>Polypodiidae</taxon>
        <taxon>Polypodiales</taxon>
        <taxon>Pteridineae</taxon>
        <taxon>Pteridaceae</taxon>
        <taxon>Parkerioideae</taxon>
        <taxon>Ceratopteris</taxon>
    </lineage>
</organism>
<comment type="caution">
    <text evidence="1">The sequence shown here is derived from an EMBL/GenBank/DDBJ whole genome shotgun (WGS) entry which is preliminary data.</text>
</comment>
<dbReference type="AlphaFoldDB" id="A0A8T2STQ0"/>
<dbReference type="Proteomes" id="UP000825935">
    <property type="component" value="Chromosome 18"/>
</dbReference>
<name>A0A8T2STQ0_CERRI</name>
<reference evidence="1" key="1">
    <citation type="submission" date="2021-08" db="EMBL/GenBank/DDBJ databases">
        <title>WGS assembly of Ceratopteris richardii.</title>
        <authorList>
            <person name="Marchant D.B."/>
            <person name="Chen G."/>
            <person name="Jenkins J."/>
            <person name="Shu S."/>
            <person name="Leebens-Mack J."/>
            <person name="Grimwood J."/>
            <person name="Schmutz J."/>
            <person name="Soltis P."/>
            <person name="Soltis D."/>
            <person name="Chen Z.-H."/>
        </authorList>
    </citation>
    <scope>NUCLEOTIDE SEQUENCE</scope>
    <source>
        <strain evidence="1">Whitten #5841</strain>
        <tissue evidence="1">Leaf</tissue>
    </source>
</reference>
<dbReference type="OrthoDB" id="1402276at2759"/>
<proteinExistence type="predicted"/>